<keyword evidence="1" id="KW-0067">ATP-binding</keyword>
<dbReference type="InterPro" id="IPR000719">
    <property type="entry name" value="Prot_kinase_dom"/>
</dbReference>
<organism evidence="3 4">
    <name type="scientific">Fictibacillus macauensis ZFHKF-1</name>
    <dbReference type="NCBI Taxonomy" id="1196324"/>
    <lineage>
        <taxon>Bacteria</taxon>
        <taxon>Bacillati</taxon>
        <taxon>Bacillota</taxon>
        <taxon>Bacilli</taxon>
        <taxon>Bacillales</taxon>
        <taxon>Fictibacillaceae</taxon>
        <taxon>Fictibacillus</taxon>
    </lineage>
</organism>
<dbReference type="PANTHER" id="PTHR24347">
    <property type="entry name" value="SERINE/THREONINE-PROTEIN KINASE"/>
    <property type="match status" value="1"/>
</dbReference>
<dbReference type="GO" id="GO:0004713">
    <property type="term" value="F:protein tyrosine kinase activity"/>
    <property type="evidence" value="ECO:0007669"/>
    <property type="project" value="InterPro"/>
</dbReference>
<keyword evidence="3" id="KW-0808">Transferase</keyword>
<name>I8UFU5_9BACL</name>
<dbReference type="InterPro" id="IPR011009">
    <property type="entry name" value="Kinase-like_dom_sf"/>
</dbReference>
<feature type="domain" description="Protein kinase" evidence="2">
    <location>
        <begin position="28"/>
        <end position="267"/>
    </location>
</feature>
<evidence type="ECO:0000313" key="4">
    <source>
        <dbReference type="Proteomes" id="UP000004080"/>
    </source>
</evidence>
<dbReference type="STRING" id="1196324.A374_07649"/>
<feature type="binding site" evidence="1">
    <location>
        <position position="57"/>
    </location>
    <ligand>
        <name>ATP</name>
        <dbReference type="ChEBI" id="CHEBI:30616"/>
    </ligand>
</feature>
<keyword evidence="3" id="KW-0418">Kinase</keyword>
<keyword evidence="4" id="KW-1185">Reference proteome</keyword>
<dbReference type="InterPro" id="IPR020635">
    <property type="entry name" value="Tyr_kinase_cat_dom"/>
</dbReference>
<dbReference type="EMBL" id="AKKV01000024">
    <property type="protein sequence ID" value="EIT85693.1"/>
    <property type="molecule type" value="Genomic_DNA"/>
</dbReference>
<evidence type="ECO:0000259" key="2">
    <source>
        <dbReference type="PROSITE" id="PS50011"/>
    </source>
</evidence>
<dbReference type="Pfam" id="PF00069">
    <property type="entry name" value="Pkinase"/>
    <property type="match status" value="1"/>
</dbReference>
<dbReference type="AlphaFoldDB" id="I8UFU5"/>
<dbReference type="OrthoDB" id="9788659at2"/>
<evidence type="ECO:0000313" key="3">
    <source>
        <dbReference type="EMBL" id="EIT85693.1"/>
    </source>
</evidence>
<protein>
    <submittedName>
        <fullName evidence="3">Protein kinase domain protein</fullName>
    </submittedName>
</protein>
<dbReference type="Proteomes" id="UP000004080">
    <property type="component" value="Unassembled WGS sequence"/>
</dbReference>
<dbReference type="SUPFAM" id="SSF56112">
    <property type="entry name" value="Protein kinase-like (PK-like)"/>
    <property type="match status" value="1"/>
</dbReference>
<dbReference type="RefSeq" id="WP_007201625.1">
    <property type="nucleotide sequence ID" value="NZ_AKKV01000024.1"/>
</dbReference>
<accession>I8UFU5</accession>
<dbReference type="InterPro" id="IPR017441">
    <property type="entry name" value="Protein_kinase_ATP_BS"/>
</dbReference>
<comment type="caution">
    <text evidence="3">The sequence shown here is derived from an EMBL/GenBank/DDBJ whole genome shotgun (WGS) entry which is preliminary data.</text>
</comment>
<dbReference type="eggNOG" id="COG0515">
    <property type="taxonomic scope" value="Bacteria"/>
</dbReference>
<dbReference type="GO" id="GO:0005524">
    <property type="term" value="F:ATP binding"/>
    <property type="evidence" value="ECO:0007669"/>
    <property type="project" value="UniProtKB-UniRule"/>
</dbReference>
<reference evidence="3 4" key="1">
    <citation type="journal article" date="2012" name="J. Bacteriol.">
        <title>Genome of Bacillus macauensis ZFHKF-1, a Long-Chain-Forming Bacterium.</title>
        <authorList>
            <person name="Cai L."/>
            <person name="Zhang T."/>
        </authorList>
    </citation>
    <scope>NUCLEOTIDE SEQUENCE [LARGE SCALE GENOMIC DNA]</scope>
    <source>
        <strain evidence="3 4">ZFHKF-1</strain>
    </source>
</reference>
<dbReference type="PROSITE" id="PS50011">
    <property type="entry name" value="PROTEIN_KINASE_DOM"/>
    <property type="match status" value="1"/>
</dbReference>
<keyword evidence="1" id="KW-0547">Nucleotide-binding</keyword>
<sequence>MTVAFFKSLLRSFYDVTLPRQQLLFNRYRVHSVLGMGSYGITYKAYDCSTQNYVAIKHLRKSKACRAVHRKAFHQEYETLRSLPQSPSFPSVHGEYYCDDGYFLIMDFMEGTTFEDLVFRDGMIYSEEDTVKLLNKLLSLTDLFHNEGIVHRDLRLPNILYHNHRLSIIDFGLATSVSKASTKFSKKHPMRTQDITSDFYNLGHFSLFLLYSNYEPTSQLERSWEEELTLTPLVHQMIRRLLQIDAPYRTSQELRNDIARYDSKKTT</sequence>
<dbReference type="SMART" id="SM00219">
    <property type="entry name" value="TyrKc"/>
    <property type="match status" value="1"/>
</dbReference>
<dbReference type="Gene3D" id="1.10.510.10">
    <property type="entry name" value="Transferase(Phosphotransferase) domain 1"/>
    <property type="match status" value="1"/>
</dbReference>
<proteinExistence type="predicted"/>
<gene>
    <name evidence="3" type="ORF">A374_07649</name>
</gene>
<dbReference type="PROSITE" id="PS00107">
    <property type="entry name" value="PROTEIN_KINASE_ATP"/>
    <property type="match status" value="1"/>
</dbReference>
<evidence type="ECO:0000256" key="1">
    <source>
        <dbReference type="PROSITE-ProRule" id="PRU10141"/>
    </source>
</evidence>
<dbReference type="PATRIC" id="fig|1196324.3.peg.1568"/>